<accession>A0ABD4SYZ8</accession>
<dbReference type="GO" id="GO:0004479">
    <property type="term" value="F:methionyl-tRNA formyltransferase activity"/>
    <property type="evidence" value="ECO:0007669"/>
    <property type="project" value="UniProtKB-UniRule"/>
</dbReference>
<dbReference type="HAMAP" id="MF_00182">
    <property type="entry name" value="Formyl_trans"/>
    <property type="match status" value="1"/>
</dbReference>
<dbReference type="InterPro" id="IPR041711">
    <property type="entry name" value="Met-tRNA-FMT_N"/>
</dbReference>
<evidence type="ECO:0000256" key="6">
    <source>
        <dbReference type="ARBA" id="ARBA00022917"/>
    </source>
</evidence>
<dbReference type="PANTHER" id="PTHR11138">
    <property type="entry name" value="METHIONYL-TRNA FORMYLTRANSFERASE"/>
    <property type="match status" value="1"/>
</dbReference>
<evidence type="ECO:0000256" key="8">
    <source>
        <dbReference type="HAMAP-Rule" id="MF_00182"/>
    </source>
</evidence>
<comment type="function">
    <text evidence="1 8">Attaches a formyl group to the free amino group of methionyl-tRNA(fMet). The formyl group appears to play a dual role in the initiator identity of N-formylmethionyl-tRNA by promoting its recognition by IF2 and preventing the misappropriation of this tRNA by the elongation apparatus.</text>
</comment>
<gene>
    <name evidence="8 11" type="primary">fmt</name>
    <name evidence="11" type="ORF">QQ91_0000560</name>
</gene>
<dbReference type="InterPro" id="IPR044135">
    <property type="entry name" value="Met-tRNA-FMT_C"/>
</dbReference>
<dbReference type="CDD" id="cd08646">
    <property type="entry name" value="FMT_core_Met-tRNA-FMT_N"/>
    <property type="match status" value="1"/>
</dbReference>
<evidence type="ECO:0000313" key="12">
    <source>
        <dbReference type="Proteomes" id="UP000031561"/>
    </source>
</evidence>
<dbReference type="InterPro" id="IPR002376">
    <property type="entry name" value="Formyl_transf_N"/>
</dbReference>
<sequence>MARPCKLVFWGTPQFAVPSLRYLLNADAVEVVGVVTQPDRRRGRGQQISPSPVKVIAQAAEVPLWQPERVKKDPQTLRALQNLQADAFVVVAYGQILSPEILSMPRLGCINSHASLLPKYRGAAPIQWAIYHGESQTGVTTMLMDAGMDTGAMLLRSTWPIGLLDNAQDLAQALAVQSGPLLADTLQQLDQGILEPQPQSESLATYAPLLHKPDFCLDWHRPALALHNQVRAFFPNALATFRHQTIKVLETWPLAEDWADQLPEEGRSLLAALPSAQGKPGEVVQVVKGQGPIVGTADGYLLIRGVQLAGKRPQSGWDFANGSRVGPEDILTNGG</sequence>
<protein>
    <recommendedName>
        <fullName evidence="4 8">Methionyl-tRNA formyltransferase</fullName>
        <ecNumber evidence="3 8">2.1.2.9</ecNumber>
    </recommendedName>
</protein>
<organism evidence="11 12">
    <name type="scientific">Lyngbya confervoides BDU141951</name>
    <dbReference type="NCBI Taxonomy" id="1574623"/>
    <lineage>
        <taxon>Bacteria</taxon>
        <taxon>Bacillati</taxon>
        <taxon>Cyanobacteriota</taxon>
        <taxon>Cyanophyceae</taxon>
        <taxon>Oscillatoriophycideae</taxon>
        <taxon>Oscillatoriales</taxon>
        <taxon>Microcoleaceae</taxon>
        <taxon>Lyngbya</taxon>
    </lineage>
</organism>
<dbReference type="InterPro" id="IPR005794">
    <property type="entry name" value="Fmt"/>
</dbReference>
<comment type="caution">
    <text evidence="11">The sequence shown here is derived from an EMBL/GenBank/DDBJ whole genome shotgun (WGS) entry which is preliminary data.</text>
</comment>
<comment type="catalytic activity">
    <reaction evidence="7 8">
        <text>L-methionyl-tRNA(fMet) + (6R)-10-formyltetrahydrofolate = N-formyl-L-methionyl-tRNA(fMet) + (6S)-5,6,7,8-tetrahydrofolate + H(+)</text>
        <dbReference type="Rhea" id="RHEA:24380"/>
        <dbReference type="Rhea" id="RHEA-COMP:9952"/>
        <dbReference type="Rhea" id="RHEA-COMP:9953"/>
        <dbReference type="ChEBI" id="CHEBI:15378"/>
        <dbReference type="ChEBI" id="CHEBI:57453"/>
        <dbReference type="ChEBI" id="CHEBI:78530"/>
        <dbReference type="ChEBI" id="CHEBI:78844"/>
        <dbReference type="ChEBI" id="CHEBI:195366"/>
        <dbReference type="EC" id="2.1.2.9"/>
    </reaction>
</comment>
<dbReference type="SUPFAM" id="SSF50486">
    <property type="entry name" value="FMT C-terminal domain-like"/>
    <property type="match status" value="1"/>
</dbReference>
<keyword evidence="5 8" id="KW-0808">Transferase</keyword>
<evidence type="ECO:0000256" key="3">
    <source>
        <dbReference type="ARBA" id="ARBA00012261"/>
    </source>
</evidence>
<dbReference type="NCBIfam" id="TIGR00460">
    <property type="entry name" value="fmt"/>
    <property type="match status" value="1"/>
</dbReference>
<evidence type="ECO:0000256" key="4">
    <source>
        <dbReference type="ARBA" id="ARBA00016014"/>
    </source>
</evidence>
<name>A0ABD4SYZ8_9CYAN</name>
<proteinExistence type="inferred from homology"/>
<evidence type="ECO:0000256" key="7">
    <source>
        <dbReference type="ARBA" id="ARBA00048558"/>
    </source>
</evidence>
<evidence type="ECO:0000256" key="2">
    <source>
        <dbReference type="ARBA" id="ARBA00010699"/>
    </source>
</evidence>
<dbReference type="CDD" id="cd08704">
    <property type="entry name" value="Met_tRNA_FMT_C"/>
    <property type="match status" value="1"/>
</dbReference>
<dbReference type="InterPro" id="IPR001555">
    <property type="entry name" value="GART_AS"/>
</dbReference>
<dbReference type="EMBL" id="JTHE03000004">
    <property type="protein sequence ID" value="MCM1981325.1"/>
    <property type="molecule type" value="Genomic_DNA"/>
</dbReference>
<evidence type="ECO:0000259" key="9">
    <source>
        <dbReference type="Pfam" id="PF00551"/>
    </source>
</evidence>
<dbReference type="EC" id="2.1.2.9" evidence="3 8"/>
<dbReference type="InterPro" id="IPR011034">
    <property type="entry name" value="Formyl_transferase-like_C_sf"/>
</dbReference>
<dbReference type="Pfam" id="PF02911">
    <property type="entry name" value="Formyl_trans_C"/>
    <property type="match status" value="1"/>
</dbReference>
<dbReference type="InterPro" id="IPR037022">
    <property type="entry name" value="Formyl_trans_C_sf"/>
</dbReference>
<dbReference type="InterPro" id="IPR036477">
    <property type="entry name" value="Formyl_transf_N_sf"/>
</dbReference>
<keyword evidence="6 8" id="KW-0648">Protein biosynthesis</keyword>
<dbReference type="Gene3D" id="3.10.25.10">
    <property type="entry name" value="Formyl transferase, C-terminal domain"/>
    <property type="match status" value="1"/>
</dbReference>
<keyword evidence="12" id="KW-1185">Reference proteome</keyword>
<evidence type="ECO:0000259" key="10">
    <source>
        <dbReference type="Pfam" id="PF02911"/>
    </source>
</evidence>
<evidence type="ECO:0000256" key="5">
    <source>
        <dbReference type="ARBA" id="ARBA00022679"/>
    </source>
</evidence>
<dbReference type="Gene3D" id="3.40.50.170">
    <property type="entry name" value="Formyl transferase, N-terminal domain"/>
    <property type="match status" value="1"/>
</dbReference>
<reference evidence="11 12" key="1">
    <citation type="journal article" date="2015" name="Genome Announc.">
        <title>Draft Genome Sequence of Filamentous Marine Cyanobacterium Lyngbya confervoides Strain BDU141951.</title>
        <authorList>
            <person name="Chandrababunaidu M.M."/>
            <person name="Sen D."/>
            <person name="Tripathy S."/>
        </authorList>
    </citation>
    <scope>NUCLEOTIDE SEQUENCE [LARGE SCALE GENOMIC DNA]</scope>
    <source>
        <strain evidence="11 12">BDU141951</strain>
    </source>
</reference>
<dbReference type="AlphaFoldDB" id="A0ABD4SYZ8"/>
<dbReference type="Pfam" id="PF00551">
    <property type="entry name" value="Formyl_trans_N"/>
    <property type="match status" value="1"/>
</dbReference>
<dbReference type="SUPFAM" id="SSF53328">
    <property type="entry name" value="Formyltransferase"/>
    <property type="match status" value="1"/>
</dbReference>
<feature type="domain" description="Formyl transferase N-terminal" evidence="9">
    <location>
        <begin position="11"/>
        <end position="180"/>
    </location>
</feature>
<dbReference type="Proteomes" id="UP000031561">
    <property type="component" value="Unassembled WGS sequence"/>
</dbReference>
<comment type="similarity">
    <text evidence="2 8">Belongs to the Fmt family.</text>
</comment>
<feature type="domain" description="Formyl transferase C-terminal" evidence="10">
    <location>
        <begin position="211"/>
        <end position="323"/>
    </location>
</feature>
<dbReference type="PANTHER" id="PTHR11138:SF5">
    <property type="entry name" value="METHIONYL-TRNA FORMYLTRANSFERASE, MITOCHONDRIAL"/>
    <property type="match status" value="1"/>
</dbReference>
<dbReference type="RefSeq" id="WP_166278646.1">
    <property type="nucleotide sequence ID" value="NZ_JTHE03000004.1"/>
</dbReference>
<dbReference type="PROSITE" id="PS00373">
    <property type="entry name" value="GART"/>
    <property type="match status" value="1"/>
</dbReference>
<evidence type="ECO:0000313" key="11">
    <source>
        <dbReference type="EMBL" id="MCM1981325.1"/>
    </source>
</evidence>
<feature type="binding site" evidence="8">
    <location>
        <begin position="115"/>
        <end position="118"/>
    </location>
    <ligand>
        <name>(6S)-5,6,7,8-tetrahydrofolate</name>
        <dbReference type="ChEBI" id="CHEBI:57453"/>
    </ligand>
</feature>
<evidence type="ECO:0000256" key="1">
    <source>
        <dbReference type="ARBA" id="ARBA00002606"/>
    </source>
</evidence>
<dbReference type="InterPro" id="IPR005793">
    <property type="entry name" value="Formyl_trans_C"/>
</dbReference>